<evidence type="ECO:0000256" key="1">
    <source>
        <dbReference type="SAM" id="Phobius"/>
    </source>
</evidence>
<dbReference type="AlphaFoldDB" id="A0A7J0BFN2"/>
<comment type="caution">
    <text evidence="2">The sequence shown here is derived from an EMBL/GenBank/DDBJ whole genome shotgun (WGS) entry which is preliminary data.</text>
</comment>
<evidence type="ECO:0000313" key="2">
    <source>
        <dbReference type="EMBL" id="GFM31985.1"/>
    </source>
</evidence>
<keyword evidence="1" id="KW-1133">Transmembrane helix</keyword>
<feature type="transmembrane region" description="Helical" evidence="1">
    <location>
        <begin position="12"/>
        <end position="32"/>
    </location>
</feature>
<keyword evidence="1" id="KW-0812">Transmembrane</keyword>
<accession>A0A7J0BFN2</accession>
<evidence type="ECO:0008006" key="4">
    <source>
        <dbReference type="Google" id="ProtNLM"/>
    </source>
</evidence>
<name>A0A7J0BFN2_9BACT</name>
<dbReference type="Proteomes" id="UP000503840">
    <property type="component" value="Unassembled WGS sequence"/>
</dbReference>
<evidence type="ECO:0000313" key="3">
    <source>
        <dbReference type="Proteomes" id="UP000503840"/>
    </source>
</evidence>
<organism evidence="2 3">
    <name type="scientific">Desulfovibrio subterraneus</name>
    <dbReference type="NCBI Taxonomy" id="2718620"/>
    <lineage>
        <taxon>Bacteria</taxon>
        <taxon>Pseudomonadati</taxon>
        <taxon>Thermodesulfobacteriota</taxon>
        <taxon>Desulfovibrionia</taxon>
        <taxon>Desulfovibrionales</taxon>
        <taxon>Desulfovibrionaceae</taxon>
        <taxon>Desulfovibrio</taxon>
    </lineage>
</organism>
<reference evidence="2 3" key="1">
    <citation type="submission" date="2020-05" db="EMBL/GenBank/DDBJ databases">
        <title>Draft genome sequence of Desulfovibrio sp. strain HN2T.</title>
        <authorList>
            <person name="Ueno A."/>
            <person name="Tamazawa S."/>
            <person name="Tamamura S."/>
            <person name="Murakami T."/>
            <person name="Kiyama T."/>
            <person name="Inomata H."/>
            <person name="Amano Y."/>
            <person name="Miyakawa K."/>
            <person name="Tamaki H."/>
            <person name="Naganuma T."/>
            <person name="Kaneko K."/>
        </authorList>
    </citation>
    <scope>NUCLEOTIDE SEQUENCE [LARGE SCALE GENOMIC DNA]</scope>
    <source>
        <strain evidence="2 3">HN2</strain>
    </source>
</reference>
<dbReference type="EMBL" id="BLVO01000004">
    <property type="protein sequence ID" value="GFM31985.1"/>
    <property type="molecule type" value="Genomic_DNA"/>
</dbReference>
<protein>
    <recommendedName>
        <fullName evidence="4">Rod shape-determining protein MreD</fullName>
    </recommendedName>
</protein>
<feature type="transmembrane region" description="Helical" evidence="1">
    <location>
        <begin position="52"/>
        <end position="85"/>
    </location>
</feature>
<keyword evidence="1" id="KW-0472">Membrane</keyword>
<proteinExistence type="predicted"/>
<feature type="transmembrane region" description="Helical" evidence="1">
    <location>
        <begin position="97"/>
        <end position="117"/>
    </location>
</feature>
<keyword evidence="3" id="KW-1185">Reference proteome</keyword>
<feature type="transmembrane region" description="Helical" evidence="1">
    <location>
        <begin position="123"/>
        <end position="148"/>
    </location>
</feature>
<sequence length="162" mass="18046">MQGSQPSLFRSLIWWTVYSVCGVWAMYLVPGVDFLLPGLLCSMQEGNKAQTIWLMLLFTLIQEGAGLLAFGPGLLWYAMACLLFYLGRSLFEAENIVFILILSAAMGAGHVVIGITMRHLQDVAILLPRLVSDGCLNAVIIPLVWFVVFRLRERELRNVNAA</sequence>
<dbReference type="RefSeq" id="WP_174403670.1">
    <property type="nucleotide sequence ID" value="NZ_BLVO01000004.1"/>
</dbReference>
<gene>
    <name evidence="2" type="ORF">DSM101010T_03500</name>
</gene>